<keyword evidence="1" id="KW-0472">Membrane</keyword>
<evidence type="ECO:0000313" key="2">
    <source>
        <dbReference type="EMBL" id="MED3564064.1"/>
    </source>
</evidence>
<keyword evidence="1" id="KW-0812">Transmembrane</keyword>
<keyword evidence="1" id="KW-1133">Transmembrane helix</keyword>
<dbReference type="RefSeq" id="WP_327969181.1">
    <property type="nucleotide sequence ID" value="NZ_JARMQG010000261.1"/>
</dbReference>
<feature type="non-terminal residue" evidence="2">
    <location>
        <position position="1"/>
    </location>
</feature>
<accession>A0ABU6NDH0</accession>
<dbReference type="PANTHER" id="PTHR32063">
    <property type="match status" value="1"/>
</dbReference>
<feature type="transmembrane region" description="Helical" evidence="1">
    <location>
        <begin position="12"/>
        <end position="34"/>
    </location>
</feature>
<protein>
    <submittedName>
        <fullName evidence="2">Efflux RND transporter permease subunit</fullName>
    </submittedName>
</protein>
<comment type="caution">
    <text evidence="2">The sequence shown here is derived from an EMBL/GenBank/DDBJ whole genome shotgun (WGS) entry which is preliminary data.</text>
</comment>
<gene>
    <name evidence="2" type="ORF">P4447_16705</name>
</gene>
<evidence type="ECO:0000256" key="1">
    <source>
        <dbReference type="SAM" id="Phobius"/>
    </source>
</evidence>
<dbReference type="Proteomes" id="UP001330749">
    <property type="component" value="Unassembled WGS sequence"/>
</dbReference>
<evidence type="ECO:0000313" key="3">
    <source>
        <dbReference type="Proteomes" id="UP001330749"/>
    </source>
</evidence>
<reference evidence="2 3" key="1">
    <citation type="submission" date="2023-03" db="EMBL/GenBank/DDBJ databases">
        <title>Bacillus Genome Sequencing.</title>
        <authorList>
            <person name="Dunlap C."/>
        </authorList>
    </citation>
    <scope>NUCLEOTIDE SEQUENCE [LARGE SCALE GENOMIC DNA]</scope>
    <source>
        <strain evidence="2 3">B-14544</strain>
    </source>
</reference>
<dbReference type="EMBL" id="JARMQG010000261">
    <property type="protein sequence ID" value="MED3564064.1"/>
    <property type="molecule type" value="Genomic_DNA"/>
</dbReference>
<feature type="transmembrane region" description="Helical" evidence="1">
    <location>
        <begin position="61"/>
        <end position="78"/>
    </location>
</feature>
<dbReference type="SUPFAM" id="SSF82866">
    <property type="entry name" value="Multidrug efflux transporter AcrB transmembrane domain"/>
    <property type="match status" value="1"/>
</dbReference>
<dbReference type="PRINTS" id="PR00702">
    <property type="entry name" value="ACRIFLAVINRP"/>
</dbReference>
<sequence length="128" mass="13517">LGGLLVSGQPISMSALIGMLMLIGVVVTNAVVLLDRVESNRKSGMELQDSIVEAAKIRLRPILMTAFATIFALIPLAMSTSESSGLISKGLAVTVIGGLTTSTLLTLIFVPVLYSLIGKFRRNITSEL</sequence>
<keyword evidence="3" id="KW-1185">Reference proteome</keyword>
<proteinExistence type="predicted"/>
<feature type="transmembrane region" description="Helical" evidence="1">
    <location>
        <begin position="90"/>
        <end position="114"/>
    </location>
</feature>
<dbReference type="InterPro" id="IPR001036">
    <property type="entry name" value="Acrflvin-R"/>
</dbReference>
<name>A0ABU6NDH0_9BACI</name>
<dbReference type="Gene3D" id="1.20.1640.10">
    <property type="entry name" value="Multidrug efflux transporter AcrB transmembrane domain"/>
    <property type="match status" value="1"/>
</dbReference>
<organism evidence="2 3">
    <name type="scientific">Bacillus xiapuensis</name>
    <dbReference type="NCBI Taxonomy" id="2014075"/>
    <lineage>
        <taxon>Bacteria</taxon>
        <taxon>Bacillati</taxon>
        <taxon>Bacillota</taxon>
        <taxon>Bacilli</taxon>
        <taxon>Bacillales</taxon>
        <taxon>Bacillaceae</taxon>
        <taxon>Bacillus</taxon>
    </lineage>
</organism>
<dbReference type="PANTHER" id="PTHR32063:SF0">
    <property type="entry name" value="SWARMING MOTILITY PROTEIN SWRC"/>
    <property type="match status" value="1"/>
</dbReference>
<dbReference type="Pfam" id="PF00873">
    <property type="entry name" value="ACR_tran"/>
    <property type="match status" value="1"/>
</dbReference>